<sequence>MVVGRALPWKHQTSVAHEQDDVQQTPLEFDASLYRVKEVVGLEVSRTAIRGRNKHNFGRIRRAVLHKDGHSSACIFIGSAVKFKTSTDHSATVVQLIRRARGASLSASPSVSNALSSAASPSGAAGTTPIKLKPILHLDATIATNNRPAKFLCVQPPPDEQGQRHLQTGLSAMWPSEAQTSASLLLFRPSSRRSRHELMPSSRAA</sequence>
<dbReference type="AlphaFoldDB" id="A0A183C5G2"/>
<reference evidence="2" key="3">
    <citation type="submission" date="2016-06" db="UniProtKB">
        <authorList>
            <consortium name="WormBaseParasite"/>
        </authorList>
    </citation>
    <scope>IDENTIFICATION</scope>
</reference>
<reference evidence="1" key="1">
    <citation type="submission" date="2013-12" db="EMBL/GenBank/DDBJ databases">
        <authorList>
            <person name="Aslett M."/>
        </authorList>
    </citation>
    <scope>NUCLEOTIDE SEQUENCE [LARGE SCALE GENOMIC DNA]</scope>
    <source>
        <strain evidence="1">Lindley</strain>
    </source>
</reference>
<evidence type="ECO:0000313" key="2">
    <source>
        <dbReference type="WBParaSite" id="GPLIN_000810700"/>
    </source>
</evidence>
<organism evidence="1 2">
    <name type="scientific">Globodera pallida</name>
    <name type="common">Potato cyst nematode worm</name>
    <name type="synonym">Heterodera pallida</name>
    <dbReference type="NCBI Taxonomy" id="36090"/>
    <lineage>
        <taxon>Eukaryota</taxon>
        <taxon>Metazoa</taxon>
        <taxon>Ecdysozoa</taxon>
        <taxon>Nematoda</taxon>
        <taxon>Chromadorea</taxon>
        <taxon>Rhabditida</taxon>
        <taxon>Tylenchina</taxon>
        <taxon>Tylenchomorpha</taxon>
        <taxon>Tylenchoidea</taxon>
        <taxon>Heteroderidae</taxon>
        <taxon>Heteroderinae</taxon>
        <taxon>Globodera</taxon>
    </lineage>
</organism>
<dbReference type="Proteomes" id="UP000050741">
    <property type="component" value="Unassembled WGS sequence"/>
</dbReference>
<dbReference type="WBParaSite" id="GPLIN_000810700">
    <property type="protein sequence ID" value="GPLIN_000810700"/>
    <property type="gene ID" value="GPLIN_000810700"/>
</dbReference>
<proteinExistence type="predicted"/>
<keyword evidence="1" id="KW-1185">Reference proteome</keyword>
<protein>
    <submittedName>
        <fullName evidence="2">Uncharacterized protein</fullName>
    </submittedName>
</protein>
<name>A0A183C5G2_GLOPA</name>
<accession>A0A183C5G2</accession>
<evidence type="ECO:0000313" key="1">
    <source>
        <dbReference type="Proteomes" id="UP000050741"/>
    </source>
</evidence>
<reference evidence="1" key="2">
    <citation type="submission" date="2014-05" db="EMBL/GenBank/DDBJ databases">
        <title>The genome and life-stage specific transcriptomes of Globodera pallida elucidate key aspects of plant parasitism by a cyst nematode.</title>
        <authorList>
            <person name="Cotton J.A."/>
            <person name="Lilley C.J."/>
            <person name="Jones L.M."/>
            <person name="Kikuchi T."/>
            <person name="Reid A.J."/>
            <person name="Thorpe P."/>
            <person name="Tsai I.J."/>
            <person name="Beasley H."/>
            <person name="Blok V."/>
            <person name="Cock P.J.A."/>
            <person name="Van den Akker S.E."/>
            <person name="Holroyd N."/>
            <person name="Hunt M."/>
            <person name="Mantelin S."/>
            <person name="Naghra H."/>
            <person name="Pain A."/>
            <person name="Palomares-Rius J.E."/>
            <person name="Zarowiecki M."/>
            <person name="Berriman M."/>
            <person name="Jones J.T."/>
            <person name="Urwin P.E."/>
        </authorList>
    </citation>
    <scope>NUCLEOTIDE SEQUENCE [LARGE SCALE GENOMIC DNA]</scope>
    <source>
        <strain evidence="1">Lindley</strain>
    </source>
</reference>